<dbReference type="GO" id="GO:0008483">
    <property type="term" value="F:transaminase activity"/>
    <property type="evidence" value="ECO:0007669"/>
    <property type="project" value="UniProtKB-KW"/>
</dbReference>
<evidence type="ECO:0000256" key="2">
    <source>
        <dbReference type="ARBA" id="ARBA00007441"/>
    </source>
</evidence>
<evidence type="ECO:0000313" key="9">
    <source>
        <dbReference type="Proteomes" id="UP000244792"/>
    </source>
</evidence>
<dbReference type="Proteomes" id="UP000244792">
    <property type="component" value="Chromosome"/>
</dbReference>
<gene>
    <name evidence="8" type="ORF">TDSAC_0814</name>
</gene>
<protein>
    <recommendedName>
        <fullName evidence="6">Aminotransferase</fullName>
        <ecNumber evidence="6">2.6.1.-</ecNumber>
    </recommendedName>
</protein>
<dbReference type="AlphaFoldDB" id="A0A2R4W032"/>
<dbReference type="InterPro" id="IPR015421">
    <property type="entry name" value="PyrdxlP-dep_Trfase_major"/>
</dbReference>
<dbReference type="InterPro" id="IPR050596">
    <property type="entry name" value="AspAT/PAT-like"/>
</dbReference>
<keyword evidence="3 6" id="KW-0032">Aminotransferase</keyword>
<dbReference type="InterPro" id="IPR015424">
    <property type="entry name" value="PyrdxlP-dep_Trfase"/>
</dbReference>
<comment type="similarity">
    <text evidence="2 6">Belongs to the class-I pyridoxal-phosphate-dependent aminotransferase family.</text>
</comment>
<dbReference type="RefSeq" id="WP_108308992.1">
    <property type="nucleotide sequence ID" value="NZ_CP020921.1"/>
</dbReference>
<proteinExistence type="inferred from homology"/>
<evidence type="ECO:0000313" key="8">
    <source>
        <dbReference type="EMBL" id="AWB10171.1"/>
    </source>
</evidence>
<dbReference type="GO" id="GO:0030170">
    <property type="term" value="F:pyridoxal phosphate binding"/>
    <property type="evidence" value="ECO:0007669"/>
    <property type="project" value="InterPro"/>
</dbReference>
<dbReference type="InterPro" id="IPR015422">
    <property type="entry name" value="PyrdxlP-dep_Trfase_small"/>
</dbReference>
<organism evidence="8 9">
    <name type="scientific">Thermodesulfobium acidiphilum</name>
    <dbReference type="NCBI Taxonomy" id="1794699"/>
    <lineage>
        <taxon>Bacteria</taxon>
        <taxon>Pseudomonadati</taxon>
        <taxon>Thermodesulfobiota</taxon>
        <taxon>Thermodesulfobiia</taxon>
        <taxon>Thermodesulfobiales</taxon>
        <taxon>Thermodesulfobiaceae</taxon>
        <taxon>Thermodesulfobium</taxon>
    </lineage>
</organism>
<dbReference type="Gene3D" id="3.40.640.10">
    <property type="entry name" value="Type I PLP-dependent aspartate aminotransferase-like (Major domain)"/>
    <property type="match status" value="1"/>
</dbReference>
<dbReference type="InterPro" id="IPR004839">
    <property type="entry name" value="Aminotransferase_I/II_large"/>
</dbReference>
<accession>A0A2R4W032</accession>
<dbReference type="SUPFAM" id="SSF53383">
    <property type="entry name" value="PLP-dependent transferases"/>
    <property type="match status" value="1"/>
</dbReference>
<dbReference type="Pfam" id="PF00155">
    <property type="entry name" value="Aminotran_1_2"/>
    <property type="match status" value="1"/>
</dbReference>
<evidence type="ECO:0000256" key="6">
    <source>
        <dbReference type="RuleBase" id="RU000481"/>
    </source>
</evidence>
<evidence type="ECO:0000259" key="7">
    <source>
        <dbReference type="Pfam" id="PF00155"/>
    </source>
</evidence>
<keyword evidence="9" id="KW-1185">Reference proteome</keyword>
<evidence type="ECO:0000256" key="3">
    <source>
        <dbReference type="ARBA" id="ARBA00022576"/>
    </source>
</evidence>
<comment type="cofactor">
    <cofactor evidence="1 6">
        <name>pyridoxal 5'-phosphate</name>
        <dbReference type="ChEBI" id="CHEBI:597326"/>
    </cofactor>
</comment>
<dbReference type="PANTHER" id="PTHR46383:SF1">
    <property type="entry name" value="ASPARTATE AMINOTRANSFERASE"/>
    <property type="match status" value="1"/>
</dbReference>
<evidence type="ECO:0000256" key="5">
    <source>
        <dbReference type="ARBA" id="ARBA00022898"/>
    </source>
</evidence>
<name>A0A2R4W032_THEAF</name>
<dbReference type="CDD" id="cd00609">
    <property type="entry name" value="AAT_like"/>
    <property type="match status" value="1"/>
</dbReference>
<evidence type="ECO:0000256" key="1">
    <source>
        <dbReference type="ARBA" id="ARBA00001933"/>
    </source>
</evidence>
<dbReference type="EC" id="2.6.1.-" evidence="6"/>
<dbReference type="InterPro" id="IPR004838">
    <property type="entry name" value="NHTrfase_class1_PyrdxlP-BS"/>
</dbReference>
<dbReference type="EMBL" id="CP020921">
    <property type="protein sequence ID" value="AWB10171.1"/>
    <property type="molecule type" value="Genomic_DNA"/>
</dbReference>
<dbReference type="GO" id="GO:0006520">
    <property type="term" value="P:amino acid metabolic process"/>
    <property type="evidence" value="ECO:0007669"/>
    <property type="project" value="InterPro"/>
</dbReference>
<dbReference type="KEGG" id="taci:TDSAC_0814"/>
<dbReference type="OrthoDB" id="9802328at2"/>
<evidence type="ECO:0000256" key="4">
    <source>
        <dbReference type="ARBA" id="ARBA00022679"/>
    </source>
</evidence>
<keyword evidence="5" id="KW-0663">Pyridoxal phosphate</keyword>
<keyword evidence="4 6" id="KW-0808">Transferase</keyword>
<sequence length="444" mass="49990">MGNSKVSMSDFFNSIAPSCIRKSSIVFSNRLKSTGEYVNAINVAIGNISLPTHPAMLKRLLFVEDENLKKGIWRYTQTEGIDSVNQTFKKIIKSFLKPGIDPELFTLVDTGASHIMKLVILGACGKFAGVNKPLMMLDPVYTNYISISDELGRDIVAIDRELNSDGIFSDIDIDTIERVIKEKNPSAFLIIPYDNPSGTLMTQETINKFAKICIKHNIFFISDEAYRGLYYRDDIKFAPSIWNISEDEVPGITSAKIRISIESFSKLFNACGLRMGALVTDNQLFFEQARAANTTYLCPSSIDQYIASAINEETEKDIQGWVASLRFYYKRILSELYMGLKSLMPELIVTRPEAAIYSMVDVRNVVKPGFDANDFVMYCASEGSVEINGVNYTLLVAPAEGFYKNNNPYANTQMRIACVLSDREMKLVPDLFVKLLKEYENKRN</sequence>
<dbReference type="Gene3D" id="3.90.1150.10">
    <property type="entry name" value="Aspartate Aminotransferase, domain 1"/>
    <property type="match status" value="1"/>
</dbReference>
<dbReference type="PROSITE" id="PS00105">
    <property type="entry name" value="AA_TRANSFER_CLASS_1"/>
    <property type="match status" value="1"/>
</dbReference>
<dbReference type="PANTHER" id="PTHR46383">
    <property type="entry name" value="ASPARTATE AMINOTRANSFERASE"/>
    <property type="match status" value="1"/>
</dbReference>
<reference evidence="8 9" key="1">
    <citation type="submission" date="2017-04" db="EMBL/GenBank/DDBJ databases">
        <title>Genomic insights into metabolism of Thermodesulfobium acidiphilum.</title>
        <authorList>
            <person name="Toshchakov S.V."/>
            <person name="Frolov E.N."/>
            <person name="Kublanov I.V."/>
            <person name="Samarov N.I."/>
            <person name="Novikov A."/>
            <person name="Lebedinsky A.V."/>
            <person name="Bonch-Osmolovskaya E.A."/>
            <person name="Chernyh N.A."/>
        </authorList>
    </citation>
    <scope>NUCLEOTIDE SEQUENCE [LARGE SCALE GENOMIC DNA]</scope>
    <source>
        <strain evidence="8 9">3127-1</strain>
    </source>
</reference>
<feature type="domain" description="Aminotransferase class I/classII large" evidence="7">
    <location>
        <begin position="40"/>
        <end position="387"/>
    </location>
</feature>